<evidence type="ECO:0000256" key="1">
    <source>
        <dbReference type="SAM" id="SignalP"/>
    </source>
</evidence>
<dbReference type="EMBL" id="SSTM01000001">
    <property type="protein sequence ID" value="TJW12046.1"/>
    <property type="molecule type" value="Genomic_DNA"/>
</dbReference>
<dbReference type="AlphaFoldDB" id="A0A3N0A7X6"/>
<comment type="caution">
    <text evidence="2">The sequence shown here is derived from an EMBL/GenBank/DDBJ whole genome shotgun (WGS) entry which is preliminary data.</text>
</comment>
<evidence type="ECO:0000313" key="2">
    <source>
        <dbReference type="EMBL" id="MBB3170754.1"/>
    </source>
</evidence>
<dbReference type="RefSeq" id="WP_123186224.1">
    <property type="nucleotide sequence ID" value="NZ_CANPEU010000001.1"/>
</dbReference>
<dbReference type="GeneID" id="93357543"/>
<reference evidence="2 5" key="2">
    <citation type="submission" date="2020-08" db="EMBL/GenBank/DDBJ databases">
        <title>Sequencing the genomes of 1000 actinobacteria strains.</title>
        <authorList>
            <person name="Klenk H.-P."/>
        </authorList>
    </citation>
    <scope>NUCLEOTIDE SEQUENCE [LARGE SCALE GENOMIC DNA]</scope>
    <source>
        <strain evidence="2 5">DSM 22242</strain>
    </source>
</reference>
<keyword evidence="4" id="KW-1185">Reference proteome</keyword>
<accession>A0A3N0A7X6</accession>
<protein>
    <submittedName>
        <fullName evidence="2">Uncharacterized protein</fullName>
    </submittedName>
</protein>
<keyword evidence="1" id="KW-0732">Signal</keyword>
<dbReference type="EMBL" id="JACHYA010000001">
    <property type="protein sequence ID" value="MBB3170754.1"/>
    <property type="molecule type" value="Genomic_DNA"/>
</dbReference>
<gene>
    <name evidence="3" type="ORF">E5982_00075</name>
    <name evidence="2" type="ORF">FHR31_000534</name>
</gene>
<feature type="chain" id="PRO_5038234094" evidence="1">
    <location>
        <begin position="21"/>
        <end position="167"/>
    </location>
</feature>
<reference evidence="3 4" key="1">
    <citation type="submission" date="2019-04" db="EMBL/GenBank/DDBJ databases">
        <title>Microbes associate with the intestines of laboratory mice.</title>
        <authorList>
            <person name="Navarre W."/>
            <person name="Wong E."/>
            <person name="Huang K.C."/>
            <person name="Tropini C."/>
            <person name="Ng K."/>
            <person name="Yu B."/>
        </authorList>
    </citation>
    <scope>NUCLEOTIDE SEQUENCE [LARGE SCALE GENOMIC DNA]</scope>
    <source>
        <strain evidence="3 4">NM48_B13</strain>
    </source>
</reference>
<proteinExistence type="predicted"/>
<name>A0A3N0A7X6_9ACTN</name>
<feature type="signal peptide" evidence="1">
    <location>
        <begin position="1"/>
        <end position="20"/>
    </location>
</feature>
<evidence type="ECO:0000313" key="4">
    <source>
        <dbReference type="Proteomes" id="UP000309454"/>
    </source>
</evidence>
<evidence type="ECO:0000313" key="3">
    <source>
        <dbReference type="EMBL" id="TJW12046.1"/>
    </source>
</evidence>
<sequence length="167" mass="17040">MMRKIILGLAGMGLALCAFGCTGAPAGTEVLQVGSASLDYPATWVQSDMTQGALLGIEGSSAKVVSPQNGSGGFVAVSDLSKSGMTIGDYQRTLQGSFVGTVSETTVDGHEGLKLSQNADGFDYTAYLVAGEDGETLAAAMVAEIPDGASPEVESQFNGIVDSFNMK</sequence>
<evidence type="ECO:0000313" key="5">
    <source>
        <dbReference type="Proteomes" id="UP000530850"/>
    </source>
</evidence>
<organism evidence="2 5">
    <name type="scientific">Parvibacter caecicola</name>
    <dbReference type="NCBI Taxonomy" id="747645"/>
    <lineage>
        <taxon>Bacteria</taxon>
        <taxon>Bacillati</taxon>
        <taxon>Actinomycetota</taxon>
        <taxon>Coriobacteriia</taxon>
        <taxon>Coriobacteriales</taxon>
        <taxon>Coriobacteriaceae</taxon>
        <taxon>Parvibacter</taxon>
    </lineage>
</organism>
<dbReference type="Proteomes" id="UP000530850">
    <property type="component" value="Unassembled WGS sequence"/>
</dbReference>
<dbReference type="Proteomes" id="UP000309454">
    <property type="component" value="Unassembled WGS sequence"/>
</dbReference>